<accession>A0A2D2AYB8</accession>
<reference evidence="1 2" key="1">
    <citation type="submission" date="2017-10" db="EMBL/GenBank/DDBJ databases">
        <title>Genome sequence of Caulobacter mirabilis FWC38.</title>
        <authorList>
            <person name="Fiebig A."/>
            <person name="Crosson S."/>
        </authorList>
    </citation>
    <scope>NUCLEOTIDE SEQUENCE [LARGE SCALE GENOMIC DNA]</scope>
    <source>
        <strain evidence="1 2">FWC 38</strain>
    </source>
</reference>
<evidence type="ECO:0000313" key="2">
    <source>
        <dbReference type="Proteomes" id="UP000228945"/>
    </source>
</evidence>
<dbReference type="OrthoDB" id="8373571at2"/>
<dbReference type="AlphaFoldDB" id="A0A2D2AYB8"/>
<gene>
    <name evidence="1" type="ORF">CSW64_11600</name>
</gene>
<organism evidence="1 2">
    <name type="scientific">Caulobacter mirabilis</name>
    <dbReference type="NCBI Taxonomy" id="69666"/>
    <lineage>
        <taxon>Bacteria</taxon>
        <taxon>Pseudomonadati</taxon>
        <taxon>Pseudomonadota</taxon>
        <taxon>Alphaproteobacteria</taxon>
        <taxon>Caulobacterales</taxon>
        <taxon>Caulobacteraceae</taxon>
        <taxon>Caulobacter</taxon>
    </lineage>
</organism>
<dbReference type="EMBL" id="CP024201">
    <property type="protein sequence ID" value="ATQ43006.1"/>
    <property type="molecule type" value="Genomic_DNA"/>
</dbReference>
<proteinExistence type="predicted"/>
<dbReference type="RefSeq" id="WP_099622257.1">
    <property type="nucleotide sequence ID" value="NZ_CP024201.1"/>
</dbReference>
<keyword evidence="2" id="KW-1185">Reference proteome</keyword>
<evidence type="ECO:0000313" key="1">
    <source>
        <dbReference type="EMBL" id="ATQ43006.1"/>
    </source>
</evidence>
<sequence>MGRAQTDIAEIVQANDKLLKALITLLAMRDEHLLDELRTVFGLAALEGSELGHASAPAWRHIRRELAMIARLVDDDDEPTASPPPSFS</sequence>
<dbReference type="Proteomes" id="UP000228945">
    <property type="component" value="Chromosome"/>
</dbReference>
<dbReference type="KEGG" id="cmb:CSW64_11600"/>
<name>A0A2D2AYB8_9CAUL</name>
<protein>
    <submittedName>
        <fullName evidence="1">Uncharacterized protein</fullName>
    </submittedName>
</protein>